<gene>
    <name evidence="3" type="ORF">JAN5088_03438</name>
</gene>
<organism evidence="3 4">
    <name type="scientific">Jannaschia rubra</name>
    <dbReference type="NCBI Taxonomy" id="282197"/>
    <lineage>
        <taxon>Bacteria</taxon>
        <taxon>Pseudomonadati</taxon>
        <taxon>Pseudomonadota</taxon>
        <taxon>Alphaproteobacteria</taxon>
        <taxon>Rhodobacterales</taxon>
        <taxon>Roseobacteraceae</taxon>
        <taxon>Jannaschia</taxon>
    </lineage>
</organism>
<dbReference type="RefSeq" id="WP_055684012.1">
    <property type="nucleotide sequence ID" value="NZ_CXPG01000024.1"/>
</dbReference>
<dbReference type="Proteomes" id="UP000048908">
    <property type="component" value="Unassembled WGS sequence"/>
</dbReference>
<evidence type="ECO:0000313" key="3">
    <source>
        <dbReference type="EMBL" id="CTQ34642.1"/>
    </source>
</evidence>
<dbReference type="SMART" id="SM00470">
    <property type="entry name" value="ParB"/>
    <property type="match status" value="1"/>
</dbReference>
<protein>
    <submittedName>
        <fullName evidence="3">ParB-like nuclease domain protein</fullName>
    </submittedName>
</protein>
<dbReference type="InterPro" id="IPR036086">
    <property type="entry name" value="ParB/Sulfiredoxin_sf"/>
</dbReference>
<dbReference type="STRING" id="282197.SAMN04488517_10948"/>
<reference evidence="3 4" key="1">
    <citation type="submission" date="2015-07" db="EMBL/GenBank/DDBJ databases">
        <authorList>
            <person name="Noorani M."/>
        </authorList>
    </citation>
    <scope>NUCLEOTIDE SEQUENCE [LARGE SCALE GENOMIC DNA]</scope>
    <source>
        <strain evidence="3 4">CECT 5088</strain>
    </source>
</reference>
<dbReference type="EMBL" id="CXPG01000024">
    <property type="protein sequence ID" value="CTQ34642.1"/>
    <property type="molecule type" value="Genomic_DNA"/>
</dbReference>
<evidence type="ECO:0000313" key="4">
    <source>
        <dbReference type="Proteomes" id="UP000048908"/>
    </source>
</evidence>
<dbReference type="AlphaFoldDB" id="A0A0M6XV84"/>
<feature type="region of interest" description="Disordered" evidence="1">
    <location>
        <begin position="1"/>
        <end position="29"/>
    </location>
</feature>
<keyword evidence="4" id="KW-1185">Reference proteome</keyword>
<dbReference type="Gene3D" id="3.90.1530.30">
    <property type="match status" value="1"/>
</dbReference>
<dbReference type="InterPro" id="IPR003115">
    <property type="entry name" value="ParB_N"/>
</dbReference>
<dbReference type="OrthoDB" id="7656008at2"/>
<name>A0A0M6XV84_9RHOB</name>
<sequence length="368" mass="40348">MSRKRRVFDVDLPEEPAADFPAGKDDLPAEYESKAMFPRRRGPMAAAIGETGDALRHRKQVEADIRAENDALAHEFVRLKREGLVVDRVPVEEVNVHRLVRDRSTRGDPDLDDLKTSLLAIGLSNPIRVAPRPGGGHDLIEGFRRLAAYKALLEETGDPRWARIPAALLTDGEGEGALYRRMVDENLVRKDISFAEMAALAIAYADDHVDGCADVDEAVNRLYASTSAQKRSYVRRFALLLRRMGKAIEHPEALPRALGLKLADLIEGDIDAMNRLLGDLSAAPNRDAATEGAILRAAVEGFTAAPKPRGAPKAARRGRVSLSVPVGPGARCTAADGKVEIRARMDFSNVPQDRLQAAIEAFFRELER</sequence>
<dbReference type="SUPFAM" id="SSF110849">
    <property type="entry name" value="ParB/Sulfiredoxin"/>
    <property type="match status" value="1"/>
</dbReference>
<evidence type="ECO:0000259" key="2">
    <source>
        <dbReference type="SMART" id="SM00470"/>
    </source>
</evidence>
<accession>A0A0M6XV84</accession>
<proteinExistence type="predicted"/>
<evidence type="ECO:0000256" key="1">
    <source>
        <dbReference type="SAM" id="MobiDB-lite"/>
    </source>
</evidence>
<feature type="domain" description="ParB-like N-terminal" evidence="2">
    <location>
        <begin position="92"/>
        <end position="187"/>
    </location>
</feature>